<feature type="region of interest" description="Disordered" evidence="1">
    <location>
        <begin position="117"/>
        <end position="140"/>
    </location>
</feature>
<dbReference type="InParanoid" id="A0A1U8A466"/>
<dbReference type="PANTHER" id="PTHR31704:SF37">
    <property type="entry name" value="HEAT SHOCK PROTEIN"/>
    <property type="match status" value="1"/>
</dbReference>
<keyword evidence="2" id="KW-1185">Reference proteome</keyword>
<dbReference type="KEGG" id="nnu:104596932"/>
<dbReference type="RefSeq" id="XP_010256549.1">
    <property type="nucleotide sequence ID" value="XM_010258247.1"/>
</dbReference>
<evidence type="ECO:0000313" key="3">
    <source>
        <dbReference type="RefSeq" id="XP_010256549.1"/>
    </source>
</evidence>
<evidence type="ECO:0000313" key="2">
    <source>
        <dbReference type="Proteomes" id="UP000189703"/>
    </source>
</evidence>
<protein>
    <submittedName>
        <fullName evidence="3">L10-interacting MYB domain-containing protein-like</fullName>
    </submittedName>
</protein>
<dbReference type="Proteomes" id="UP000189703">
    <property type="component" value="Unplaced"/>
</dbReference>
<dbReference type="AlphaFoldDB" id="A0A1U8A466"/>
<accession>A0A1U8A466</accession>
<reference evidence="3" key="1">
    <citation type="submission" date="2025-08" db="UniProtKB">
        <authorList>
            <consortium name="RefSeq"/>
        </authorList>
    </citation>
    <scope>IDENTIFICATION</scope>
</reference>
<organism evidence="2 3">
    <name type="scientific">Nelumbo nucifera</name>
    <name type="common">Sacred lotus</name>
    <dbReference type="NCBI Taxonomy" id="4432"/>
    <lineage>
        <taxon>Eukaryota</taxon>
        <taxon>Viridiplantae</taxon>
        <taxon>Streptophyta</taxon>
        <taxon>Embryophyta</taxon>
        <taxon>Tracheophyta</taxon>
        <taxon>Spermatophyta</taxon>
        <taxon>Magnoliopsida</taxon>
        <taxon>Proteales</taxon>
        <taxon>Nelumbonaceae</taxon>
        <taxon>Nelumbo</taxon>
    </lineage>
</organism>
<dbReference type="GeneID" id="104596932"/>
<name>A0A1U8A466_NELNU</name>
<sequence length="140" mass="16359">MKNHWDVVKNEWKILYKLSIFTKSGWDLVNKTFTDGDDFWNDYLKTYPDAAQFRYKSLRRAADLDIIFGGTDAHGYDSWALNEGTLPEVVPLTQPTLDDDQMDEELQHEIETSMYASEKMQDAKRVPTSTQPYRVVNRET</sequence>
<dbReference type="PANTHER" id="PTHR31704">
    <property type="entry name" value="MYB/SANT-LIKE DNA-BINDING DOMAIN PROTEIN-RELATED"/>
    <property type="match status" value="1"/>
</dbReference>
<evidence type="ECO:0000256" key="1">
    <source>
        <dbReference type="SAM" id="MobiDB-lite"/>
    </source>
</evidence>
<gene>
    <name evidence="3" type="primary">LOC104596932</name>
</gene>
<proteinExistence type="predicted"/>
<dbReference type="OrthoDB" id="1910266at2759"/>